<dbReference type="EMBL" id="CP011409">
    <property type="protein sequence ID" value="AKZ65421.1"/>
    <property type="molecule type" value="Genomic_DNA"/>
</dbReference>
<protein>
    <submittedName>
        <fullName evidence="2">GCN5 family acetyltransferase</fullName>
    </submittedName>
</protein>
<accession>A0ABN4I746</accession>
<dbReference type="CDD" id="cd04301">
    <property type="entry name" value="NAT_SF"/>
    <property type="match status" value="1"/>
</dbReference>
<dbReference type="Proteomes" id="UP000063429">
    <property type="component" value="Chromosome"/>
</dbReference>
<feature type="domain" description="N-acetyltransferase" evidence="1">
    <location>
        <begin position="9"/>
        <end position="174"/>
    </location>
</feature>
<evidence type="ECO:0000313" key="2">
    <source>
        <dbReference type="EMBL" id="AKZ65421.1"/>
    </source>
</evidence>
<dbReference type="InterPro" id="IPR016181">
    <property type="entry name" value="Acyl_CoA_acyltransferase"/>
</dbReference>
<gene>
    <name evidence="2" type="ORF">F506_15450</name>
</gene>
<proteinExistence type="predicted"/>
<reference evidence="3" key="1">
    <citation type="journal article" date="2015" name="Genome Announc.">
        <title>Complete Genome Sequence of Herbaspirillum hiltneri N3 (DSM 17495), Isolated from Surface-Sterilized Wheat Roots.</title>
        <authorList>
            <person name="Guizelini D."/>
            <person name="Saizaki P.M."/>
            <person name="Coimbra N.A."/>
            <person name="Weiss V.A."/>
            <person name="Faoro H."/>
            <person name="Sfeir M.Z."/>
            <person name="Baura V.A."/>
            <person name="Monteiro R.A."/>
            <person name="Chubatsu L.S."/>
            <person name="Souza E.M."/>
            <person name="Cruz L.M."/>
            <person name="Pedrosa F.O."/>
            <person name="Raittz R.T."/>
            <person name="Marchaukoski J.N."/>
            <person name="Steffens M.B."/>
        </authorList>
    </citation>
    <scope>NUCLEOTIDE SEQUENCE [LARGE SCALE GENOMIC DNA]</scope>
    <source>
        <strain evidence="3">N3</strain>
    </source>
</reference>
<evidence type="ECO:0000259" key="1">
    <source>
        <dbReference type="PROSITE" id="PS51186"/>
    </source>
</evidence>
<organism evidence="2 3">
    <name type="scientific">Herbaspirillum hiltneri N3</name>
    <dbReference type="NCBI Taxonomy" id="1262470"/>
    <lineage>
        <taxon>Bacteria</taxon>
        <taxon>Pseudomonadati</taxon>
        <taxon>Pseudomonadota</taxon>
        <taxon>Betaproteobacteria</taxon>
        <taxon>Burkholderiales</taxon>
        <taxon>Oxalobacteraceae</taxon>
        <taxon>Herbaspirillum</taxon>
    </lineage>
</organism>
<name>A0ABN4I746_9BURK</name>
<evidence type="ECO:0000313" key="3">
    <source>
        <dbReference type="Proteomes" id="UP000063429"/>
    </source>
</evidence>
<dbReference type="Gene3D" id="3.40.630.30">
    <property type="match status" value="1"/>
</dbReference>
<dbReference type="InterPro" id="IPR000182">
    <property type="entry name" value="GNAT_dom"/>
</dbReference>
<dbReference type="PROSITE" id="PS51186">
    <property type="entry name" value="GNAT"/>
    <property type="match status" value="1"/>
</dbReference>
<dbReference type="SUPFAM" id="SSF55729">
    <property type="entry name" value="Acyl-CoA N-acyltransferases (Nat)"/>
    <property type="match status" value="1"/>
</dbReference>
<keyword evidence="3" id="KW-1185">Reference proteome</keyword>
<sequence length="178" mass="18856">MNHGVRNGVAWRAMQESDLPAVTAIAAEVHPDYPESPAVFVERLRLFAAGCLIAADANGTVLGYAIAHPAVLGQPPALDSLLGELPPQADCLYLHDVALTEATRQSGLGGALVGYLRELAFAQGFACAALMAVNNSAAYWRRHSFISFARVDAALAKKIASYGSDAQYLVSDTGRQSR</sequence>
<dbReference type="Pfam" id="PF00583">
    <property type="entry name" value="Acetyltransf_1"/>
    <property type="match status" value="1"/>
</dbReference>